<accession>A0A1G6DTN6</accession>
<dbReference type="STRING" id="665467.SAMN02982931_03751"/>
<proteinExistence type="predicted"/>
<organism evidence="1 2">
    <name type="scientific">Bauldia litoralis</name>
    <dbReference type="NCBI Taxonomy" id="665467"/>
    <lineage>
        <taxon>Bacteria</taxon>
        <taxon>Pseudomonadati</taxon>
        <taxon>Pseudomonadota</taxon>
        <taxon>Alphaproteobacteria</taxon>
        <taxon>Hyphomicrobiales</taxon>
        <taxon>Kaistiaceae</taxon>
        <taxon>Bauldia</taxon>
    </lineage>
</organism>
<reference evidence="1 2" key="1">
    <citation type="submission" date="2016-10" db="EMBL/GenBank/DDBJ databases">
        <authorList>
            <person name="de Groot N.N."/>
        </authorList>
    </citation>
    <scope>NUCLEOTIDE SEQUENCE [LARGE SCALE GENOMIC DNA]</scope>
    <source>
        <strain evidence="1 2">ATCC 35022</strain>
    </source>
</reference>
<gene>
    <name evidence="1" type="ORF">SAMN02982931_03751</name>
</gene>
<dbReference type="AlphaFoldDB" id="A0A1G6DTN6"/>
<evidence type="ECO:0000313" key="1">
    <source>
        <dbReference type="EMBL" id="SDB48472.1"/>
    </source>
</evidence>
<keyword evidence="2" id="KW-1185">Reference proteome</keyword>
<dbReference type="RefSeq" id="WP_090878752.1">
    <property type="nucleotide sequence ID" value="NZ_FMXQ01000008.1"/>
</dbReference>
<dbReference type="EMBL" id="FMXQ01000008">
    <property type="protein sequence ID" value="SDB48472.1"/>
    <property type="molecule type" value="Genomic_DNA"/>
</dbReference>
<dbReference type="Proteomes" id="UP000199071">
    <property type="component" value="Unassembled WGS sequence"/>
</dbReference>
<evidence type="ECO:0000313" key="2">
    <source>
        <dbReference type="Proteomes" id="UP000199071"/>
    </source>
</evidence>
<sequence>MKDFDDFVADVLEGVKALAVGALKDYTQQLTTDAGSFLESTQEKVERWGNALAEGQLTAQEFSFLMKSQKDLAILASLAAAGITAARLKRLRDDLMELIIGRAIGFFAPGG</sequence>
<protein>
    <submittedName>
        <fullName evidence="1">Uncharacterized protein</fullName>
    </submittedName>
</protein>
<dbReference type="OrthoDB" id="7864106at2"/>
<name>A0A1G6DTN6_9HYPH</name>